<proteinExistence type="predicted"/>
<dbReference type="RefSeq" id="WP_009518121.1">
    <property type="nucleotide sequence ID" value="NZ_CCAE010000009.1"/>
</dbReference>
<sequence>MYLDLDMTTLPSTHGMRPASLGIPPIETLEMLQRLEAEVAMSNLNEMRLIEQQHPHWFDMYEEFQVEHCTGEELQALLASAPNAYAKGLVTGALKVRLEMAAASGRPF</sequence>
<evidence type="ECO:0000313" key="2">
    <source>
        <dbReference type="Proteomes" id="UP000028878"/>
    </source>
</evidence>
<reference evidence="2" key="1">
    <citation type="submission" date="2014-02" db="EMBL/GenBank/DDBJ databases">
        <authorList>
            <person name="Gan H."/>
        </authorList>
    </citation>
    <scope>NUCLEOTIDE SEQUENCE [LARGE SCALE GENOMIC DNA]</scope>
    <source>
        <strain evidence="2">S1</strain>
    </source>
</reference>
<name>A0A1L1PM79_HYDIT</name>
<accession>A0A1L1PM79</accession>
<gene>
    <name evidence="1" type="ORF">BN948_01575</name>
</gene>
<dbReference type="Proteomes" id="UP000028878">
    <property type="component" value="Unassembled WGS sequence"/>
</dbReference>
<reference evidence="2" key="2">
    <citation type="submission" date="2014-11" db="EMBL/GenBank/DDBJ databases">
        <title>Draft genome sequence of Hydrogenophaga intermedia S1.</title>
        <authorList>
            <person name="Gan H.M."/>
            <person name="Chew T.H."/>
            <person name="Stolz A."/>
        </authorList>
    </citation>
    <scope>NUCLEOTIDE SEQUENCE [LARGE SCALE GENOMIC DNA]</scope>
    <source>
        <strain evidence="2">S1</strain>
    </source>
</reference>
<dbReference type="EMBL" id="CCAE010000009">
    <property type="protein sequence ID" value="CDN87156.1"/>
    <property type="molecule type" value="Genomic_DNA"/>
</dbReference>
<keyword evidence="2" id="KW-1185">Reference proteome</keyword>
<organism evidence="1 2">
    <name type="scientific">Hydrogenophaga intermedia</name>
    <dbReference type="NCBI Taxonomy" id="65786"/>
    <lineage>
        <taxon>Bacteria</taxon>
        <taxon>Pseudomonadati</taxon>
        <taxon>Pseudomonadota</taxon>
        <taxon>Betaproteobacteria</taxon>
        <taxon>Burkholderiales</taxon>
        <taxon>Comamonadaceae</taxon>
        <taxon>Hydrogenophaga</taxon>
    </lineage>
</organism>
<dbReference type="AlphaFoldDB" id="A0A1L1PM79"/>
<protein>
    <submittedName>
        <fullName evidence="1">Uncharacterized protein</fullName>
    </submittedName>
</protein>
<evidence type="ECO:0000313" key="1">
    <source>
        <dbReference type="EMBL" id="CDN87156.1"/>
    </source>
</evidence>